<dbReference type="Proteomes" id="UP000516305">
    <property type="component" value="Chromosome"/>
</dbReference>
<accession>A0A7H0VG84</accession>
<keyword evidence="3" id="KW-1185">Reference proteome</keyword>
<feature type="chain" id="PRO_5028931966" evidence="1">
    <location>
        <begin position="19"/>
        <end position="390"/>
    </location>
</feature>
<dbReference type="InterPro" id="IPR026341">
    <property type="entry name" value="T9SS_type_B"/>
</dbReference>
<dbReference type="AlphaFoldDB" id="A0A7H0VG84"/>
<sequence>MKKLTLLFLTLLSGSLFAQNLVRNGSLENTGNCPITDTVFSNYVNPWTFYKGDPDFYHPCGFPGSDSATNNALPFDGDGFAGIDVYGLEGVNYNREYLHGELKKPLEEGKFYRVSFYVLPRNNDDKGDSYGINNIGMLLTDTVIDSVPPGNVIMASPQVVAKDAITQVNYWTPICGIIKAKGGERYITIGNFTQDAETDAVPLENAANPSTAYYMIDYVEVLENDLPQLPSDTVICQEGRIDLRVAGPNISVLWSDETTTSNFIITKPGLYTAEISNGICTFTDSIQVDGVNCEECVTYAPNAFTPNGDGRNDEFIITPICDSDGYLEHYDLRIFDKWGRKVFETQSPDVGWTGKNAEHKGVYTYTLEYRFSSERETKTRIKRGFVTILK</sequence>
<organism evidence="2 3">
    <name type="scientific">Croceimicrobium hydrocarbonivorans</name>
    <dbReference type="NCBI Taxonomy" id="2761580"/>
    <lineage>
        <taxon>Bacteria</taxon>
        <taxon>Pseudomonadati</taxon>
        <taxon>Bacteroidota</taxon>
        <taxon>Flavobacteriia</taxon>
        <taxon>Flavobacteriales</taxon>
        <taxon>Owenweeksiaceae</taxon>
        <taxon>Croceimicrobium</taxon>
    </lineage>
</organism>
<evidence type="ECO:0000313" key="3">
    <source>
        <dbReference type="Proteomes" id="UP000516305"/>
    </source>
</evidence>
<evidence type="ECO:0000313" key="2">
    <source>
        <dbReference type="EMBL" id="QNR24732.1"/>
    </source>
</evidence>
<protein>
    <submittedName>
        <fullName evidence="2">Gliding motility-associated C-terminal domain-containing protein</fullName>
    </submittedName>
</protein>
<dbReference type="KEGG" id="chyd:H4K34_02500"/>
<keyword evidence="1" id="KW-0732">Signal</keyword>
<reference evidence="2 3" key="1">
    <citation type="submission" date="2020-08" db="EMBL/GenBank/DDBJ databases">
        <title>Croceimicrobium hydrocarbonivorans gen. nov., sp. nov., a novel marine bacterium isolated from a bacterial consortium that degrades polyethylene terephthalate.</title>
        <authorList>
            <person name="Liu R."/>
        </authorList>
    </citation>
    <scope>NUCLEOTIDE SEQUENCE [LARGE SCALE GENOMIC DNA]</scope>
    <source>
        <strain evidence="2 3">A20-9</strain>
    </source>
</reference>
<proteinExistence type="predicted"/>
<dbReference type="Pfam" id="PF13585">
    <property type="entry name" value="CHU_C"/>
    <property type="match status" value="1"/>
</dbReference>
<dbReference type="EMBL" id="CP060139">
    <property type="protein sequence ID" value="QNR24732.1"/>
    <property type="molecule type" value="Genomic_DNA"/>
</dbReference>
<evidence type="ECO:0000256" key="1">
    <source>
        <dbReference type="SAM" id="SignalP"/>
    </source>
</evidence>
<name>A0A7H0VG84_9FLAO</name>
<gene>
    <name evidence="2" type="ORF">H4K34_02500</name>
</gene>
<feature type="signal peptide" evidence="1">
    <location>
        <begin position="1"/>
        <end position="18"/>
    </location>
</feature>
<dbReference type="NCBIfam" id="TIGR04131">
    <property type="entry name" value="Bac_Flav_CTERM"/>
    <property type="match status" value="1"/>
</dbReference>
<dbReference type="RefSeq" id="WP_210759259.1">
    <property type="nucleotide sequence ID" value="NZ_CP060139.1"/>
</dbReference>